<dbReference type="InterPro" id="IPR018359">
    <property type="entry name" value="Bromodomain_CS"/>
</dbReference>
<reference evidence="17" key="2">
    <citation type="submission" date="2025-08" db="UniProtKB">
        <authorList>
            <consortium name="Ensembl"/>
        </authorList>
    </citation>
    <scope>IDENTIFICATION</scope>
</reference>
<dbReference type="PANTHER" id="PTHR13900:SF0">
    <property type="entry name" value="TRANSCRIPTION INITIATION FACTOR TFIID SUBUNIT 1"/>
    <property type="match status" value="1"/>
</dbReference>
<dbReference type="InterPro" id="IPR040240">
    <property type="entry name" value="TAF1"/>
</dbReference>
<dbReference type="GO" id="GO:0016251">
    <property type="term" value="F:RNA polymerase II general transcription initiation factor activity"/>
    <property type="evidence" value="ECO:0007669"/>
    <property type="project" value="InterPro"/>
</dbReference>
<feature type="compositionally biased region" description="Basic and acidic residues" evidence="15">
    <location>
        <begin position="988"/>
        <end position="997"/>
    </location>
</feature>
<feature type="compositionally biased region" description="Basic and acidic residues" evidence="15">
    <location>
        <begin position="1245"/>
        <end position="1261"/>
    </location>
</feature>
<evidence type="ECO:0000256" key="7">
    <source>
        <dbReference type="ARBA" id="ARBA00023163"/>
    </source>
</evidence>
<feature type="region of interest" description="Disordered" evidence="15">
    <location>
        <begin position="1786"/>
        <end position="1805"/>
    </location>
</feature>
<dbReference type="InterPro" id="IPR041670">
    <property type="entry name" value="Znf-CCHC_6"/>
</dbReference>
<feature type="coiled-coil region" evidence="14">
    <location>
        <begin position="1486"/>
        <end position="1513"/>
    </location>
</feature>
<feature type="compositionally biased region" description="Pro residues" evidence="15">
    <location>
        <begin position="162"/>
        <end position="171"/>
    </location>
</feature>
<proteinExistence type="inferred from homology"/>
<dbReference type="CDD" id="cd05511">
    <property type="entry name" value="Bromo_TFIID"/>
    <property type="match status" value="2"/>
</dbReference>
<feature type="region of interest" description="Disordered" evidence="15">
    <location>
        <begin position="1145"/>
        <end position="1169"/>
    </location>
</feature>
<dbReference type="Pfam" id="PF00439">
    <property type="entry name" value="Bromodomain"/>
    <property type="match status" value="2"/>
</dbReference>
<keyword evidence="9" id="KW-0131">Cell cycle</keyword>
<evidence type="ECO:0000256" key="1">
    <source>
        <dbReference type="ARBA" id="ARBA00004123"/>
    </source>
</evidence>
<feature type="region of interest" description="Disordered" evidence="15">
    <location>
        <begin position="983"/>
        <end position="1002"/>
    </location>
</feature>
<keyword evidence="4 10" id="KW-0805">Transcription regulation</keyword>
<keyword evidence="6" id="KW-0238">DNA-binding</keyword>
<feature type="disulfide bond" evidence="11">
    <location>
        <begin position="1376"/>
        <end position="1631"/>
    </location>
</feature>
<keyword evidence="11" id="KW-1015">Disulfide bond</keyword>
<evidence type="ECO:0000313" key="18">
    <source>
        <dbReference type="Proteomes" id="UP000472272"/>
    </source>
</evidence>
<evidence type="ECO:0000259" key="16">
    <source>
        <dbReference type="PROSITE" id="PS50014"/>
    </source>
</evidence>
<dbReference type="InterPro" id="IPR009067">
    <property type="entry name" value="TAF_II_230-bd"/>
</dbReference>
<dbReference type="GO" id="GO:0003677">
    <property type="term" value="F:DNA binding"/>
    <property type="evidence" value="ECO:0007669"/>
    <property type="project" value="UniProtKB-KW"/>
</dbReference>
<keyword evidence="7 10" id="KW-0804">Transcription</keyword>
<evidence type="ECO:0000256" key="14">
    <source>
        <dbReference type="SAM" id="Coils"/>
    </source>
</evidence>
<evidence type="ECO:0000256" key="12">
    <source>
        <dbReference type="PIRSR" id="PIRSR003047-2"/>
    </source>
</evidence>
<organism evidence="17 18">
    <name type="scientific">Podarcis muralis</name>
    <name type="common">Wall lizard</name>
    <name type="synonym">Lacerta muralis</name>
    <dbReference type="NCBI Taxonomy" id="64176"/>
    <lineage>
        <taxon>Eukaryota</taxon>
        <taxon>Metazoa</taxon>
        <taxon>Chordata</taxon>
        <taxon>Craniata</taxon>
        <taxon>Vertebrata</taxon>
        <taxon>Euteleostomi</taxon>
        <taxon>Lepidosauria</taxon>
        <taxon>Squamata</taxon>
        <taxon>Bifurcata</taxon>
        <taxon>Unidentata</taxon>
        <taxon>Episquamata</taxon>
        <taxon>Laterata</taxon>
        <taxon>Lacertibaenia</taxon>
        <taxon>Lacertidae</taxon>
        <taxon>Podarcis</taxon>
    </lineage>
</organism>
<dbReference type="Pfam" id="PF15288">
    <property type="entry name" value="zf-CCHC_6"/>
    <property type="match status" value="1"/>
</dbReference>
<dbReference type="Pfam" id="PF09247">
    <property type="entry name" value="TBP-binding"/>
    <property type="match status" value="1"/>
</dbReference>
<keyword evidence="5 13" id="KW-0103">Bromodomain</keyword>
<sequence length="1805" mass="205755">FLPGCGGALRNGVGCCCCVVEMSDSDSEEDEGGESRAAPFSLAGFLFGNINEQGQLEGEGLLDQESKKHLAGLGALGLGSLITEITASEDDASESDGAQLDEEGWVKSTEDAVDYSDITEVAEDESRRYRQAMGNLQPFQRADDDDDDDYDADSEDIDSKLMPPPPPPPGPMRKEDEKDERSEDNDGIILPSIIAPSSAALEKNDFSSSSDSESESGSQDSRKAESSDSRLTLPLAGIMQQDTTKQLPSVTDLFPEFRPGKVLRFLRLFGPGKNIPSVWRSARRKRKKKHREVTPEVQILDGEAAVETIVEEKSPWEYEYAPPPPPEQCLSDDEITMMAPVESKFSQSTGDADKVADTRPKVAEWRYGPAQLWYDMLGVPEDGSGFDYGFKMKERKEEEEEEKEEEVDALLADEHFLMVTQLQWEDDVIWNGEDIKHKGTKTQRASLAGWLPSSMTRNATAYNAQQGELTSLDEDKPWYSIFPIDNEELVYGRWEDNIIWDDEAMEKVLTPPVLTLDPNDENIILEIPDEKEEMTLNSPSKESKKESSLKKSRILLGKTGVIKEETQQNMSQPEVKDPWNLSNDEFYYPKQQGLRGTFGGNIIQHSIPAVELRQPFFPTHMGPMKLRQAHRPPLKKYSFGTISQPGPHPVQPLLKHIKKKAKMREQERQASGGGEMFFMRTPTDLTGKDGDLILAEYSEENAPLMMQVGMATKIKNYYKRKPGKDPGAPDCKYGETVYCHTSPFLGSLHPGQLLQAFENNLFRAPIYLHKMPETDFLVIRTRQAYYIRELVDIFVVGQECPLFEVPGPNSKRANTHIRDFLQVFIYRLFWKSRDRPRRIRMEDIKKAFPSHSESSIRKRLKLCADFKRTGMDSNWWVLKPDFRLPTEEEIRAMVSPEQCCAYYSMISAEQRLKDAGYGEKSFFAPEEENEEDFQMKIDDEVRTAPWNTTRAFIAAMKGKCLLEVTGVADPTGCGEGFSYVKIPNKPTQQKDDKEPQPVKKTVTGTDADLRRLSLKNAKQLLRKFGVPEEEIKKLSRWEVIDVVRTMSTEQARSGETPMSKFARGSRFSVAEHQERYKEECQRIFDLQNKVLESTEILSTDTDSSSAEDSDFEEMGKNIENMLQNKKTSSQLSREREEQERKELQRMLMGEDSINEKERDDDTASVTSLNSSATGRRLKIYRTFRDEDGKEYVRCETVRKPAVIDAYSRIRTTKDDEFIRKFALFDEQHREEMRKERRRIQEQLRRLKRNQEKEKLKGPPEKKPKKMKERTDLKLKCGACGAIGHMRTNKFCPLYYQTNAPPSNPVAMTEEQEEELEKTVIPNDNEELIKVEGTKIVLGKQLIESADEVRRKSLVLKFPKQQLPPKKKRRVGTTVHCDYLNRPHKSIHRRRTDPMVTLSSILESIINEMRDLPNTYPFHQPVNGKVVKDYYKIITKPMDLQTLRENVRKRLYPSREEFREQVELIVKNSATYNGPKHSLTQISQSMLDLCDQKLKEKEDKLARLEKAINPLLDDDDQVAFSFILDNIVTQKMMAVPDSWPFHHPVNKKFVPDYYKVIVSPMDLETIRKNISKHKYQNREVFLDDVNLILANSIRYNGPDSQYTKTAQEIVNICYQTLAEYDEHLTQLERDICTAKEAALEEADLESLDPMTPGPYTPQPPDLYDTNTSLSMSHDASVYQDESILSALDIPTTTPEKQGIQGRGRLGEEDSDVDIEGFDEDEDGKPKTPAPVNGDGDLADEEEGSAQQPQASVLYEDLLMSDGEDDDGSDEEGDNPFMCKLSLFTQQGQKRGPTVMQWGLGKSSEKR</sequence>
<dbReference type="PANTHER" id="PTHR13900">
    <property type="entry name" value="TRANSCRIPTION INITIATION FACTOR TFIID"/>
    <property type="match status" value="1"/>
</dbReference>
<name>A0A670JD08_PODMU</name>
<evidence type="ECO:0000256" key="5">
    <source>
        <dbReference type="ARBA" id="ARBA00023117"/>
    </source>
</evidence>
<feature type="domain" description="Bromo" evidence="16">
    <location>
        <begin position="1532"/>
        <end position="1602"/>
    </location>
</feature>
<feature type="compositionally biased region" description="Acidic residues" evidence="15">
    <location>
        <begin position="143"/>
        <end position="156"/>
    </location>
</feature>
<dbReference type="Proteomes" id="UP000472272">
    <property type="component" value="Chromosome 13"/>
</dbReference>
<dbReference type="PROSITE" id="PS50014">
    <property type="entry name" value="BROMODOMAIN_2"/>
    <property type="match status" value="2"/>
</dbReference>
<comment type="similarity">
    <text evidence="2 10">Belongs to the TAF1 family.</text>
</comment>
<evidence type="ECO:0000256" key="2">
    <source>
        <dbReference type="ARBA" id="ARBA00009064"/>
    </source>
</evidence>
<keyword evidence="8 10" id="KW-0539">Nucleus</keyword>
<protein>
    <recommendedName>
        <fullName evidence="10">Transcription initiation factor TFIID subunit</fullName>
    </recommendedName>
</protein>
<dbReference type="FunFam" id="1.20.920.10:FF:000019">
    <property type="entry name" value="Transcription initiation factor TFIID subunit"/>
    <property type="match status" value="1"/>
</dbReference>
<dbReference type="InterPro" id="IPR022591">
    <property type="entry name" value="TAF1_HAT_dom"/>
</dbReference>
<feature type="compositionally biased region" description="Basic and acidic residues" evidence="15">
    <location>
        <begin position="172"/>
        <end position="181"/>
    </location>
</feature>
<dbReference type="InterPro" id="IPR036741">
    <property type="entry name" value="TAFII-230_TBP-bd_sf"/>
</dbReference>
<evidence type="ECO:0000256" key="15">
    <source>
        <dbReference type="SAM" id="MobiDB-lite"/>
    </source>
</evidence>
<dbReference type="Gene3D" id="1.10.1100.10">
    <property type="entry name" value="TAFII-230 TBP-binding domain"/>
    <property type="match status" value="1"/>
</dbReference>
<dbReference type="SUPFAM" id="SSF47055">
    <property type="entry name" value="TAF(II)230 TBP-binding fragment"/>
    <property type="match status" value="1"/>
</dbReference>
<dbReference type="GO" id="GO:0017025">
    <property type="term" value="F:TBP-class protein binding"/>
    <property type="evidence" value="ECO:0007669"/>
    <property type="project" value="InterPro"/>
</dbReference>
<dbReference type="PROSITE" id="PS00633">
    <property type="entry name" value="BROMODOMAIN_1"/>
    <property type="match status" value="2"/>
</dbReference>
<evidence type="ECO:0000256" key="4">
    <source>
        <dbReference type="ARBA" id="ARBA00023015"/>
    </source>
</evidence>
<evidence type="ECO:0000256" key="8">
    <source>
        <dbReference type="ARBA" id="ARBA00023242"/>
    </source>
</evidence>
<feature type="compositionally biased region" description="Acidic residues" evidence="15">
    <location>
        <begin position="1760"/>
        <end position="1772"/>
    </location>
</feature>
<evidence type="ECO:0000256" key="10">
    <source>
        <dbReference type="PIRNR" id="PIRNR003047"/>
    </source>
</evidence>
<dbReference type="FunFam" id="1.10.1100.10:FF:000001">
    <property type="entry name" value="Transcription initiation factor TFIID subunit"/>
    <property type="match status" value="1"/>
</dbReference>
<dbReference type="GeneTree" id="ENSGT00940000155242"/>
<comment type="subcellular location">
    <subcellularLocation>
        <location evidence="1 10">Nucleus</location>
    </subcellularLocation>
</comment>
<feature type="cross-link" description="Glycyl lysine isopeptide (Lys-Gly) (interchain with G-Cter in SUMO2)" evidence="12">
    <location>
        <position position="563"/>
    </location>
</feature>
<evidence type="ECO:0000256" key="9">
    <source>
        <dbReference type="ARBA" id="ARBA00023306"/>
    </source>
</evidence>
<dbReference type="Pfam" id="PF12157">
    <property type="entry name" value="DUF3591"/>
    <property type="match status" value="1"/>
</dbReference>
<feature type="region of interest" description="Disordered" evidence="15">
    <location>
        <begin position="1685"/>
        <end position="1775"/>
    </location>
</feature>
<dbReference type="GO" id="GO:0051123">
    <property type="term" value="P:RNA polymerase II preinitiation complex assembly"/>
    <property type="evidence" value="ECO:0007669"/>
    <property type="project" value="TreeGrafter"/>
</dbReference>
<dbReference type="GO" id="GO:0004402">
    <property type="term" value="F:histone acetyltransferase activity"/>
    <property type="evidence" value="ECO:0007669"/>
    <property type="project" value="InterPro"/>
</dbReference>
<accession>A0A670JD08</accession>
<feature type="region of interest" description="Disordered" evidence="15">
    <location>
        <begin position="1641"/>
        <end position="1667"/>
    </location>
</feature>
<dbReference type="SMART" id="SM00297">
    <property type="entry name" value="BROMO"/>
    <property type="match status" value="2"/>
</dbReference>
<feature type="compositionally biased region" description="Pro residues" evidence="15">
    <location>
        <begin position="1650"/>
        <end position="1659"/>
    </location>
</feature>
<evidence type="ECO:0000256" key="11">
    <source>
        <dbReference type="PIRSR" id="PIRSR003047-1"/>
    </source>
</evidence>
<dbReference type="InterPro" id="IPR001487">
    <property type="entry name" value="Bromodomain"/>
</dbReference>
<dbReference type="InterPro" id="IPR011177">
    <property type="entry name" value="TAF1_animal"/>
</dbReference>
<dbReference type="Ensembl" id="ENSPMRT00000023447.1">
    <property type="protein sequence ID" value="ENSPMRP00000022075.1"/>
    <property type="gene ID" value="ENSPMRG00000013547.1"/>
</dbReference>
<dbReference type="SUPFAM" id="SSF47370">
    <property type="entry name" value="Bromodomain"/>
    <property type="match status" value="2"/>
</dbReference>
<feature type="compositionally biased region" description="Acidic residues" evidence="15">
    <location>
        <begin position="1707"/>
        <end position="1721"/>
    </location>
</feature>
<reference evidence="17" key="3">
    <citation type="submission" date="2025-09" db="UniProtKB">
        <authorList>
            <consortium name="Ensembl"/>
        </authorList>
    </citation>
    <scope>IDENTIFICATION</scope>
</reference>
<dbReference type="PIRSF" id="PIRSF003047">
    <property type="entry name" value="TAF1_animal"/>
    <property type="match status" value="1"/>
</dbReference>
<feature type="region of interest" description="Disordered" evidence="15">
    <location>
        <begin position="133"/>
        <end position="244"/>
    </location>
</feature>
<reference evidence="17 18" key="1">
    <citation type="journal article" date="2019" name="Proc. Natl. Acad. Sci. U.S.A.">
        <title>Regulatory changes in pterin and carotenoid genes underlie balanced color polymorphisms in the wall lizard.</title>
        <authorList>
            <person name="Andrade P."/>
            <person name="Pinho C."/>
            <person name="Perez I de Lanuza G."/>
            <person name="Afonso S."/>
            <person name="Brejcha J."/>
            <person name="Rubin C.J."/>
            <person name="Wallerman O."/>
            <person name="Pereira P."/>
            <person name="Sabatino S.J."/>
            <person name="Bellati A."/>
            <person name="Pellitteri-Rosa D."/>
            <person name="Bosakova Z."/>
            <person name="Bunikis I."/>
            <person name="Carretero M.A."/>
            <person name="Feiner N."/>
            <person name="Marsik P."/>
            <person name="Pauperio F."/>
            <person name="Salvi D."/>
            <person name="Soler L."/>
            <person name="While G.M."/>
            <person name="Uller T."/>
            <person name="Font E."/>
            <person name="Andersson L."/>
            <person name="Carneiro M."/>
        </authorList>
    </citation>
    <scope>NUCLEOTIDE SEQUENCE</scope>
</reference>
<evidence type="ECO:0000256" key="6">
    <source>
        <dbReference type="ARBA" id="ARBA00023125"/>
    </source>
</evidence>
<feature type="domain" description="Bromo" evidence="16">
    <location>
        <begin position="1409"/>
        <end position="1479"/>
    </location>
</feature>
<evidence type="ECO:0000256" key="13">
    <source>
        <dbReference type="PROSITE-ProRule" id="PRU00035"/>
    </source>
</evidence>
<feature type="compositionally biased region" description="Low complexity" evidence="15">
    <location>
        <begin position="188"/>
        <end position="219"/>
    </location>
</feature>
<dbReference type="Gene3D" id="1.20.920.10">
    <property type="entry name" value="Bromodomain-like"/>
    <property type="match status" value="2"/>
</dbReference>
<dbReference type="GO" id="GO:0004674">
    <property type="term" value="F:protein serine/threonine kinase activity"/>
    <property type="evidence" value="ECO:0007669"/>
    <property type="project" value="UniProtKB-UniRule"/>
</dbReference>
<keyword evidence="18" id="KW-1185">Reference proteome</keyword>
<evidence type="ECO:0000313" key="17">
    <source>
        <dbReference type="Ensembl" id="ENSPMRP00000022075.1"/>
    </source>
</evidence>
<feature type="cross-link" description="Glycyl lysine isopeptide (Lys-Gly) (interchain with G-Cter in SUMO2)" evidence="12">
    <location>
        <position position="576"/>
    </location>
</feature>
<dbReference type="PRINTS" id="PR00503">
    <property type="entry name" value="BROMODOMAIN"/>
</dbReference>
<keyword evidence="14" id="KW-0175">Coiled coil</keyword>
<dbReference type="FunFam" id="1.20.920.10:FF:000020">
    <property type="entry name" value="Transcription initiation factor TFIID subunit"/>
    <property type="match status" value="1"/>
</dbReference>
<dbReference type="GO" id="GO:0005669">
    <property type="term" value="C:transcription factor TFIID complex"/>
    <property type="evidence" value="ECO:0007669"/>
    <property type="project" value="UniProtKB-UniRule"/>
</dbReference>
<feature type="region of interest" description="Disordered" evidence="15">
    <location>
        <begin position="1245"/>
        <end position="1269"/>
    </location>
</feature>
<evidence type="ECO:0000256" key="3">
    <source>
        <dbReference type="ARBA" id="ARBA00022737"/>
    </source>
</evidence>
<dbReference type="InterPro" id="IPR036427">
    <property type="entry name" value="Bromodomain-like_sf"/>
</dbReference>
<keyword evidence="3" id="KW-0677">Repeat</keyword>